<reference evidence="2 3" key="1">
    <citation type="submission" date="2017-04" db="EMBL/GenBank/DDBJ databases">
        <authorList>
            <person name="Afonso C.L."/>
            <person name="Miller P.J."/>
            <person name="Scott M.A."/>
            <person name="Spackman E."/>
            <person name="Goraichik I."/>
            <person name="Dimitrov K.M."/>
            <person name="Suarez D.L."/>
            <person name="Swayne D.E."/>
        </authorList>
    </citation>
    <scope>NUCLEOTIDE SEQUENCE [LARGE SCALE GENOMIC DNA]</scope>
    <source>
        <strain evidence="2 3">609q</strain>
    </source>
</reference>
<feature type="transmembrane region" description="Helical" evidence="1">
    <location>
        <begin position="70"/>
        <end position="89"/>
    </location>
</feature>
<name>A0A256LB02_9LACO</name>
<feature type="transmembrane region" description="Helical" evidence="1">
    <location>
        <begin position="161"/>
        <end position="183"/>
    </location>
</feature>
<feature type="transmembrane region" description="Helical" evidence="1">
    <location>
        <begin position="38"/>
        <end position="58"/>
    </location>
</feature>
<evidence type="ECO:0000256" key="1">
    <source>
        <dbReference type="SAM" id="Phobius"/>
    </source>
</evidence>
<protein>
    <submittedName>
        <fullName evidence="2">Low temperature requirement protein A</fullName>
    </submittedName>
</protein>
<dbReference type="InterPro" id="IPR010640">
    <property type="entry name" value="Low_temperature_requirement_A"/>
</dbReference>
<feature type="transmembrane region" description="Helical" evidence="1">
    <location>
        <begin position="346"/>
        <end position="365"/>
    </location>
</feature>
<keyword evidence="1" id="KW-0472">Membrane</keyword>
<dbReference type="PANTHER" id="PTHR36840:SF1">
    <property type="entry name" value="BLL5714 PROTEIN"/>
    <property type="match status" value="1"/>
</dbReference>
<reference evidence="2 3" key="2">
    <citation type="submission" date="2017-09" db="EMBL/GenBank/DDBJ databases">
        <title>Tripartite evolution among Lactobacillus johnsonii, Lactobacillus taiwanensis, Lactobacillus reuteri and their rodent host.</title>
        <authorList>
            <person name="Wang T."/>
            <person name="Knowles S."/>
            <person name="Cheng C."/>
        </authorList>
    </citation>
    <scope>NUCLEOTIDE SEQUENCE [LARGE SCALE GENOMIC DNA]</scope>
    <source>
        <strain evidence="2 3">609q</strain>
    </source>
</reference>
<feature type="transmembrane region" description="Helical" evidence="1">
    <location>
        <begin position="101"/>
        <end position="121"/>
    </location>
</feature>
<feature type="transmembrane region" description="Helical" evidence="1">
    <location>
        <begin position="12"/>
        <end position="32"/>
    </location>
</feature>
<organism evidence="2 3">
    <name type="scientific">Lactobacillus taiwanensis</name>
    <dbReference type="NCBI Taxonomy" id="508451"/>
    <lineage>
        <taxon>Bacteria</taxon>
        <taxon>Bacillati</taxon>
        <taxon>Bacillota</taxon>
        <taxon>Bacilli</taxon>
        <taxon>Lactobacillales</taxon>
        <taxon>Lactobacillaceae</taxon>
        <taxon>Lactobacillus</taxon>
    </lineage>
</organism>
<proteinExistence type="predicted"/>
<dbReference type="Pfam" id="PF06772">
    <property type="entry name" value="LtrA"/>
    <property type="match status" value="1"/>
</dbReference>
<keyword evidence="1" id="KW-1133">Transmembrane helix</keyword>
<feature type="transmembrane region" description="Helical" evidence="1">
    <location>
        <begin position="133"/>
        <end position="155"/>
    </location>
</feature>
<dbReference type="EMBL" id="NGNX01000064">
    <property type="protein sequence ID" value="OYR89787.1"/>
    <property type="molecule type" value="Genomic_DNA"/>
</dbReference>
<feature type="transmembrane region" description="Helical" evidence="1">
    <location>
        <begin position="320"/>
        <end position="340"/>
    </location>
</feature>
<evidence type="ECO:0000313" key="3">
    <source>
        <dbReference type="Proteomes" id="UP000215828"/>
    </source>
</evidence>
<dbReference type="AlphaFoldDB" id="A0A256LB02"/>
<accession>A0A256LB02</accession>
<gene>
    <name evidence="2" type="ORF">CBF70_11625</name>
</gene>
<dbReference type="Proteomes" id="UP000215828">
    <property type="component" value="Unassembled WGS sequence"/>
</dbReference>
<keyword evidence="1" id="KW-0812">Transmembrane</keyword>
<feature type="transmembrane region" description="Helical" evidence="1">
    <location>
        <begin position="195"/>
        <end position="215"/>
    </location>
</feature>
<feature type="transmembrane region" description="Helical" evidence="1">
    <location>
        <begin position="260"/>
        <end position="280"/>
    </location>
</feature>
<feature type="transmembrane region" description="Helical" evidence="1">
    <location>
        <begin position="286"/>
        <end position="308"/>
    </location>
</feature>
<dbReference type="PANTHER" id="PTHR36840">
    <property type="entry name" value="BLL5714 PROTEIN"/>
    <property type="match status" value="1"/>
</dbReference>
<sequence>MQAILNKRVSKIALFYDLVFVYMISKTTEILHHLEHGLVSPTSFALFALIVIIFINSWMVQTVFTNRYGIGSWADITFYFIDMMILLYMSNSFDTNNLKEMKVLFISAGLLSLTLASHYLINYFQVKNNIDKSISRAFFLILIFRSITLIIGGILDNTPGFALAVTGIIFSWLMPSLTTKYTIKHPIIFPHLLERLNLLVIIIFGETIIGIADYFRPNTFSFYSIFIFLTVALLFFTYALQFDKLTNEDQDEVTGNVLIYLHYLIIFGISLITVSIKFIHESDANSWFAVLCLYCGIGLFYLGLFFSTRYNKLQFKLKKSTIFIFFTTTLIGTISCLIWSSFEVITILTFIIVAINISWLVHTTIPHIKKGILF</sequence>
<comment type="caution">
    <text evidence="2">The sequence shown here is derived from an EMBL/GenBank/DDBJ whole genome shotgun (WGS) entry which is preliminary data.</text>
</comment>
<evidence type="ECO:0000313" key="2">
    <source>
        <dbReference type="EMBL" id="OYR89787.1"/>
    </source>
</evidence>
<dbReference type="RefSeq" id="WP_094496717.1">
    <property type="nucleotide sequence ID" value="NZ_NGNW01000097.1"/>
</dbReference>
<feature type="transmembrane region" description="Helical" evidence="1">
    <location>
        <begin position="221"/>
        <end position="240"/>
    </location>
</feature>